<name>A0AAW5LN78_STRSU</name>
<dbReference type="Proteomes" id="UP001206089">
    <property type="component" value="Unassembled WGS sequence"/>
</dbReference>
<reference evidence="1" key="1">
    <citation type="submission" date="2022-07" db="EMBL/GenBank/DDBJ databases">
        <authorList>
            <person name="Peng Z."/>
        </authorList>
    </citation>
    <scope>NUCLEOTIDE SEQUENCE</scope>
    <source>
        <strain evidence="1">2022WUSS069</strain>
    </source>
</reference>
<dbReference type="Pfam" id="PF09355">
    <property type="entry name" value="Phage_Gp19"/>
    <property type="match status" value="1"/>
</dbReference>
<evidence type="ECO:0000313" key="1">
    <source>
        <dbReference type="EMBL" id="MCR1233230.1"/>
    </source>
</evidence>
<accession>A0AAW5LN78</accession>
<dbReference type="RefSeq" id="WP_257384628.1">
    <property type="nucleotide sequence ID" value="NZ_JANJPK010000026.1"/>
</dbReference>
<sequence length="144" mass="16043">MTVVERIFVAEHDVTTFATIEDLQSLWRTLKFDERDRAEALLDVVSNSLRHEAQRVGKDLDEMIADSPVFASVVKSVTVDVVARTLMTSTDQEPMTQFNESALGYSVSGSFLVPGGGLFIKDSELKRLGLKKQRFGARDIYGID</sequence>
<dbReference type="AlphaFoldDB" id="A0AAW5LN78"/>
<dbReference type="EMBL" id="JANJPK010000026">
    <property type="protein sequence ID" value="MCR1233230.1"/>
    <property type="molecule type" value="Genomic_DNA"/>
</dbReference>
<protein>
    <submittedName>
        <fullName evidence="1">Phage Gp19/Gp15/Gp42 family protein</fullName>
    </submittedName>
</protein>
<comment type="caution">
    <text evidence="1">The sequence shown here is derived from an EMBL/GenBank/DDBJ whole genome shotgun (WGS) entry which is preliminary data.</text>
</comment>
<dbReference type="InterPro" id="IPR018963">
    <property type="entry name" value="Mycophage_D29_Gp19"/>
</dbReference>
<organism evidence="1 2">
    <name type="scientific">Streptococcus suis</name>
    <dbReference type="NCBI Taxonomy" id="1307"/>
    <lineage>
        <taxon>Bacteria</taxon>
        <taxon>Bacillati</taxon>
        <taxon>Bacillota</taxon>
        <taxon>Bacilli</taxon>
        <taxon>Lactobacillales</taxon>
        <taxon>Streptococcaceae</taxon>
        <taxon>Streptococcus</taxon>
    </lineage>
</organism>
<gene>
    <name evidence="1" type="ORF">NQD44_08955</name>
</gene>
<proteinExistence type="predicted"/>
<evidence type="ECO:0000313" key="2">
    <source>
        <dbReference type="Proteomes" id="UP001206089"/>
    </source>
</evidence>